<dbReference type="SMART" id="SM00563">
    <property type="entry name" value="PlsC"/>
    <property type="match status" value="1"/>
</dbReference>
<gene>
    <name evidence="9" type="ORF">ACMD2_21568</name>
</gene>
<evidence type="ECO:0000313" key="9">
    <source>
        <dbReference type="EMBL" id="OAY69223.1"/>
    </source>
</evidence>
<dbReference type="GO" id="GO:0010143">
    <property type="term" value="P:cutin biosynthetic process"/>
    <property type="evidence" value="ECO:0007669"/>
    <property type="project" value="TreeGrafter"/>
</dbReference>
<comment type="similarity">
    <text evidence="2">Belongs to the GPAT/DAPAT family.</text>
</comment>
<evidence type="ECO:0000259" key="8">
    <source>
        <dbReference type="SMART" id="SM00563"/>
    </source>
</evidence>
<evidence type="ECO:0000256" key="4">
    <source>
        <dbReference type="ARBA" id="ARBA00022692"/>
    </source>
</evidence>
<reference evidence="9 10" key="1">
    <citation type="journal article" date="2016" name="DNA Res.">
        <title>The draft genome of MD-2 pineapple using hybrid error correction of long reads.</title>
        <authorList>
            <person name="Redwan R.M."/>
            <person name="Saidin A."/>
            <person name="Kumar S.V."/>
        </authorList>
    </citation>
    <scope>NUCLEOTIDE SEQUENCE [LARGE SCALE GENOMIC DNA]</scope>
    <source>
        <strain evidence="10">cv. MD2</strain>
        <tissue evidence="9">Leaf</tissue>
    </source>
</reference>
<dbReference type="EMBL" id="LSRQ01004496">
    <property type="protein sequence ID" value="OAY69223.1"/>
    <property type="molecule type" value="Genomic_DNA"/>
</dbReference>
<comment type="caution">
    <text evidence="9">The sequence shown here is derived from an EMBL/GenBank/DDBJ whole genome shotgun (WGS) entry which is preliminary data.</text>
</comment>
<feature type="transmembrane region" description="Helical" evidence="7">
    <location>
        <begin position="213"/>
        <end position="232"/>
    </location>
</feature>
<feature type="transmembrane region" description="Helical" evidence="7">
    <location>
        <begin position="35"/>
        <end position="58"/>
    </location>
</feature>
<name>A0A199UWP5_ANACO</name>
<sequence>MSSHFGPAFHVEKEKHSIAIELEGALLLSRNFFPYFLLIALEAGGPLRALLLLLSYPLSLLFKLILDENVALHMMIFISTAGLMVSDVKAVAKATLPRFFLQELRRSTYEVFAKCGGKKYVVTCLPRVMVEPILREYLDVDHVISTELRVFGGRCLGLVAPPGIMAGSRRFTALMEAHGTDRMIDFGIGAAFTAQPFLSLCLEERRRRWREGAVTYAHLLLYIALSSGQIFFNKPLIFHDGRLVARPGPSDFAIILLWFPLGVLLAIFRILVGLILPSNLGLFGAAATGFRIRAQFPTACHISGPPQVTAAPEKSGTLYVCNHQTLLDPVIISTVLQRKISAVTYSLSRFSELVSPIPTVRLTRDRCKDGAMMRPLLDQGDLVVCPEGTTCREPYLLRFSPLFAEITDVVEPVAVRAYGTMFYGSTVRGHKWLDSFFFLMNPSPAYQLDFLEPVFGCQKSKYDVANHIQRLIGEAIGFKCTNFTRKDKYRMLAGHDGVDTRS</sequence>
<evidence type="ECO:0000313" key="10">
    <source>
        <dbReference type="Proteomes" id="UP000092600"/>
    </source>
</evidence>
<evidence type="ECO:0000256" key="2">
    <source>
        <dbReference type="ARBA" id="ARBA00007937"/>
    </source>
</evidence>
<feature type="transmembrane region" description="Helical" evidence="7">
    <location>
        <begin position="252"/>
        <end position="276"/>
    </location>
</feature>
<evidence type="ECO:0000256" key="1">
    <source>
        <dbReference type="ARBA" id="ARBA00004141"/>
    </source>
</evidence>
<keyword evidence="5 7" id="KW-1133">Transmembrane helix</keyword>
<evidence type="ECO:0000256" key="7">
    <source>
        <dbReference type="SAM" id="Phobius"/>
    </source>
</evidence>
<accession>A0A199UWP5</accession>
<proteinExistence type="inferred from homology"/>
<protein>
    <submittedName>
        <fullName evidence="9">Glycerol-3-phosphate 2-O-acyltransferase 6</fullName>
    </submittedName>
</protein>
<dbReference type="PANTHER" id="PTHR15486">
    <property type="entry name" value="ANCIENT UBIQUITOUS PROTEIN"/>
    <property type="match status" value="1"/>
</dbReference>
<keyword evidence="6 7" id="KW-0472">Membrane</keyword>
<dbReference type="GO" id="GO:0016791">
    <property type="term" value="F:phosphatase activity"/>
    <property type="evidence" value="ECO:0007669"/>
    <property type="project" value="TreeGrafter"/>
</dbReference>
<dbReference type="GO" id="GO:0090447">
    <property type="term" value="F:glycerol-3-phosphate 2-O-acyltransferase activity"/>
    <property type="evidence" value="ECO:0007669"/>
    <property type="project" value="TreeGrafter"/>
</dbReference>
<dbReference type="Pfam" id="PF01553">
    <property type="entry name" value="Acyltransferase"/>
    <property type="match status" value="1"/>
</dbReference>
<dbReference type="InterPro" id="IPR056462">
    <property type="entry name" value="HAD_RAM2/GPAT1-8"/>
</dbReference>
<feature type="domain" description="Phospholipid/glycerol acyltransferase" evidence="8">
    <location>
        <begin position="317"/>
        <end position="418"/>
    </location>
</feature>
<dbReference type="Pfam" id="PF23270">
    <property type="entry name" value="HAD_RAM2_N"/>
    <property type="match status" value="1"/>
</dbReference>
<keyword evidence="4 7" id="KW-0812">Transmembrane</keyword>
<dbReference type="SUPFAM" id="SSF69593">
    <property type="entry name" value="Glycerol-3-phosphate (1)-acyltransferase"/>
    <property type="match status" value="1"/>
</dbReference>
<dbReference type="Proteomes" id="UP000092600">
    <property type="component" value="Unassembled WGS sequence"/>
</dbReference>
<evidence type="ECO:0000256" key="5">
    <source>
        <dbReference type="ARBA" id="ARBA00022989"/>
    </source>
</evidence>
<dbReference type="GO" id="GO:0016020">
    <property type="term" value="C:membrane"/>
    <property type="evidence" value="ECO:0007669"/>
    <property type="project" value="UniProtKB-SubCell"/>
</dbReference>
<comment type="subcellular location">
    <subcellularLocation>
        <location evidence="1">Membrane</location>
        <topology evidence="1">Multi-pass membrane protein</topology>
    </subcellularLocation>
</comment>
<keyword evidence="9" id="KW-0012">Acyltransferase</keyword>
<dbReference type="InterPro" id="IPR002123">
    <property type="entry name" value="Plipid/glycerol_acylTrfase"/>
</dbReference>
<dbReference type="STRING" id="4615.A0A199UWP5"/>
<evidence type="ECO:0000256" key="3">
    <source>
        <dbReference type="ARBA" id="ARBA00022679"/>
    </source>
</evidence>
<evidence type="ECO:0000256" key="6">
    <source>
        <dbReference type="ARBA" id="ARBA00023136"/>
    </source>
</evidence>
<organism evidence="9 10">
    <name type="scientific">Ananas comosus</name>
    <name type="common">Pineapple</name>
    <name type="synonym">Ananas ananas</name>
    <dbReference type="NCBI Taxonomy" id="4615"/>
    <lineage>
        <taxon>Eukaryota</taxon>
        <taxon>Viridiplantae</taxon>
        <taxon>Streptophyta</taxon>
        <taxon>Embryophyta</taxon>
        <taxon>Tracheophyta</taxon>
        <taxon>Spermatophyta</taxon>
        <taxon>Magnoliopsida</taxon>
        <taxon>Liliopsida</taxon>
        <taxon>Poales</taxon>
        <taxon>Bromeliaceae</taxon>
        <taxon>Bromelioideae</taxon>
        <taxon>Ananas</taxon>
    </lineage>
</organism>
<dbReference type="PANTHER" id="PTHR15486:SF77">
    <property type="entry name" value="OS08G0131300 PROTEIN"/>
    <property type="match status" value="1"/>
</dbReference>
<dbReference type="AlphaFoldDB" id="A0A199UWP5"/>
<keyword evidence="3 9" id="KW-0808">Transferase</keyword>